<dbReference type="Proteomes" id="UP001642360">
    <property type="component" value="Unassembled WGS sequence"/>
</dbReference>
<dbReference type="PANTHER" id="PTHR34057:SF1">
    <property type="entry name" value="ELONGATION FACTOR"/>
    <property type="match status" value="1"/>
</dbReference>
<accession>A0ABC8TEG5</accession>
<protein>
    <submittedName>
        <fullName evidence="1">Uncharacterized protein</fullName>
    </submittedName>
</protein>
<proteinExistence type="predicted"/>
<feature type="non-terminal residue" evidence="1">
    <location>
        <position position="1"/>
    </location>
</feature>
<comment type="caution">
    <text evidence="1">The sequence shown here is derived from an EMBL/GenBank/DDBJ whole genome shotgun (WGS) entry which is preliminary data.</text>
</comment>
<dbReference type="PANTHER" id="PTHR34057">
    <property type="entry name" value="ELONGATION FACTOR"/>
    <property type="match status" value="1"/>
</dbReference>
<name>A0ABC8TEG5_9AQUA</name>
<sequence>DLLKLELPHKGNGLVVSLSTEQNTTSHDDFGNNDDLSLLEVSDKFLEHILRKIETIDSRVHKLKAQLDLVMSKNAGKFSSSENLSHLVPCDAQTSSVHSPTFSANADTLSVGGLYTAVQHVPEYDMGELVMPETAVSSYGDAFCIPDITESTAGFLSSVAVTQHQPQIGDSCENVSHLCLY</sequence>
<evidence type="ECO:0000313" key="1">
    <source>
        <dbReference type="EMBL" id="CAK9167766.1"/>
    </source>
</evidence>
<reference evidence="1 2" key="1">
    <citation type="submission" date="2024-02" db="EMBL/GenBank/DDBJ databases">
        <authorList>
            <person name="Vignale AGUSTIN F."/>
            <person name="Sosa J E."/>
            <person name="Modenutti C."/>
        </authorList>
    </citation>
    <scope>NUCLEOTIDE SEQUENCE [LARGE SCALE GENOMIC DNA]</scope>
</reference>
<organism evidence="1 2">
    <name type="scientific">Ilex paraguariensis</name>
    <name type="common">yerba mate</name>
    <dbReference type="NCBI Taxonomy" id="185542"/>
    <lineage>
        <taxon>Eukaryota</taxon>
        <taxon>Viridiplantae</taxon>
        <taxon>Streptophyta</taxon>
        <taxon>Embryophyta</taxon>
        <taxon>Tracheophyta</taxon>
        <taxon>Spermatophyta</taxon>
        <taxon>Magnoliopsida</taxon>
        <taxon>eudicotyledons</taxon>
        <taxon>Gunneridae</taxon>
        <taxon>Pentapetalae</taxon>
        <taxon>asterids</taxon>
        <taxon>campanulids</taxon>
        <taxon>Aquifoliales</taxon>
        <taxon>Aquifoliaceae</taxon>
        <taxon>Ilex</taxon>
    </lineage>
</organism>
<evidence type="ECO:0000313" key="2">
    <source>
        <dbReference type="Proteomes" id="UP001642360"/>
    </source>
</evidence>
<keyword evidence="2" id="KW-1185">Reference proteome</keyword>
<dbReference type="AlphaFoldDB" id="A0ABC8TEG5"/>
<dbReference type="EMBL" id="CAUOFW020004932">
    <property type="protein sequence ID" value="CAK9167766.1"/>
    <property type="molecule type" value="Genomic_DNA"/>
</dbReference>
<gene>
    <name evidence="1" type="ORF">ILEXP_LOCUS37066</name>
</gene>